<feature type="signal peptide" evidence="7">
    <location>
        <begin position="1"/>
        <end position="22"/>
    </location>
</feature>
<dbReference type="GeneTree" id="ENSGT01030000234601"/>
<dbReference type="AlphaFoldDB" id="A0A3Q3GZL0"/>
<keyword evidence="7" id="KW-0732">Signal</keyword>
<feature type="chain" id="PRO_5018378131" description="NAD(P)(+)--arginine ADP-ribosyltransferase" evidence="7">
    <location>
        <begin position="23"/>
        <end position="261"/>
    </location>
</feature>
<dbReference type="Pfam" id="PF01129">
    <property type="entry name" value="ART"/>
    <property type="match status" value="1"/>
</dbReference>
<evidence type="ECO:0000256" key="1">
    <source>
        <dbReference type="ARBA" id="ARBA00009558"/>
    </source>
</evidence>
<evidence type="ECO:0000313" key="8">
    <source>
        <dbReference type="Ensembl" id="ENSKMAP00000028517.1"/>
    </source>
</evidence>
<dbReference type="PROSITE" id="PS51996">
    <property type="entry name" value="TR_MART"/>
    <property type="match status" value="1"/>
</dbReference>
<comment type="catalytic activity">
    <reaction evidence="6 7">
        <text>L-arginyl-[protein] + NAD(+) = N(omega)-(ADP-D-ribosyl)-L-arginyl-[protein] + nicotinamide + H(+)</text>
        <dbReference type="Rhea" id="RHEA:19149"/>
        <dbReference type="Rhea" id="RHEA-COMP:10532"/>
        <dbReference type="Rhea" id="RHEA-COMP:15087"/>
        <dbReference type="ChEBI" id="CHEBI:15378"/>
        <dbReference type="ChEBI" id="CHEBI:17154"/>
        <dbReference type="ChEBI" id="CHEBI:29965"/>
        <dbReference type="ChEBI" id="CHEBI:57540"/>
        <dbReference type="ChEBI" id="CHEBI:142554"/>
        <dbReference type="EC" id="2.4.2.31"/>
    </reaction>
</comment>
<dbReference type="PRINTS" id="PR00970">
    <property type="entry name" value="RIBTRNSFRASE"/>
</dbReference>
<dbReference type="GO" id="GO:0106274">
    <property type="term" value="F:NAD+-protein-arginine ADP-ribosyltransferase activity"/>
    <property type="evidence" value="ECO:0007669"/>
    <property type="project" value="UniProtKB-EC"/>
</dbReference>
<dbReference type="InterPro" id="IPR000768">
    <property type="entry name" value="ART"/>
</dbReference>
<dbReference type="Proteomes" id="UP000264800">
    <property type="component" value="Unplaced"/>
</dbReference>
<reference evidence="8" key="1">
    <citation type="submission" date="2025-08" db="UniProtKB">
        <authorList>
            <consortium name="Ensembl"/>
        </authorList>
    </citation>
    <scope>IDENTIFICATION</scope>
</reference>
<evidence type="ECO:0000256" key="6">
    <source>
        <dbReference type="ARBA" id="ARBA00047597"/>
    </source>
</evidence>
<dbReference type="Ensembl" id="ENSKMAT00000028875.1">
    <property type="protein sequence ID" value="ENSKMAP00000028517.1"/>
    <property type="gene ID" value="ENSKMAG00000021145.1"/>
</dbReference>
<organism evidence="8 9">
    <name type="scientific">Kryptolebias marmoratus</name>
    <name type="common">Mangrove killifish</name>
    <name type="synonym">Rivulus marmoratus</name>
    <dbReference type="NCBI Taxonomy" id="37003"/>
    <lineage>
        <taxon>Eukaryota</taxon>
        <taxon>Metazoa</taxon>
        <taxon>Chordata</taxon>
        <taxon>Craniata</taxon>
        <taxon>Vertebrata</taxon>
        <taxon>Euteleostomi</taxon>
        <taxon>Actinopterygii</taxon>
        <taxon>Neopterygii</taxon>
        <taxon>Teleostei</taxon>
        <taxon>Neoteleostei</taxon>
        <taxon>Acanthomorphata</taxon>
        <taxon>Ovalentaria</taxon>
        <taxon>Atherinomorphae</taxon>
        <taxon>Cyprinodontiformes</taxon>
        <taxon>Rivulidae</taxon>
        <taxon>Kryptolebias</taxon>
    </lineage>
</organism>
<dbReference type="GO" id="GO:0003950">
    <property type="term" value="F:NAD+ poly-ADP-ribosyltransferase activity"/>
    <property type="evidence" value="ECO:0007669"/>
    <property type="project" value="TreeGrafter"/>
</dbReference>
<keyword evidence="4" id="KW-0548">Nucleotidyltransferase</keyword>
<evidence type="ECO:0000256" key="2">
    <source>
        <dbReference type="ARBA" id="ARBA00022676"/>
    </source>
</evidence>
<reference evidence="8" key="2">
    <citation type="submission" date="2025-09" db="UniProtKB">
        <authorList>
            <consortium name="Ensembl"/>
        </authorList>
    </citation>
    <scope>IDENTIFICATION</scope>
</reference>
<sequence length="261" mass="29972">MKTNRLTLTSLCLLLVKNGRIALSMSEQSVDDMYSTCSETMVGNVKNKYFTKETKSDLFKKVWQGAEKCANKSLSRKDKEDKALTKDHMQAICVYTGNNDQFYEKFNKAVRTEHKGYGSSFQYHSLHFWLTRAVQILCKNQNCHETYRRTKTEFVGKVNQEIRFGAFTSTSKLPSLTKFGHITCFKIKTCSGAFLKEYPRLGSHEQEVLIPPYEKFKITERCETEECKALQNLDDCKTVYVLQSAGVHSNLDCKLVKSTLI</sequence>
<evidence type="ECO:0000256" key="3">
    <source>
        <dbReference type="ARBA" id="ARBA00022679"/>
    </source>
</evidence>
<dbReference type="InterPro" id="IPR050999">
    <property type="entry name" value="ADP-ribosyltransferase_ARG"/>
</dbReference>
<keyword evidence="5 7" id="KW-0521">NADP</keyword>
<dbReference type="FunFam" id="3.90.176.10:FF:000003">
    <property type="entry name" value="NAD(P)(+)--arginine ADP-ribosyltransferase"/>
    <property type="match status" value="1"/>
</dbReference>
<dbReference type="PANTHER" id="PTHR10339:SF29">
    <property type="entry name" value="NAD(P)(+)--ARGININE ADP-RIBOSYLTRANSFERASE"/>
    <property type="match status" value="1"/>
</dbReference>
<keyword evidence="7" id="KW-0520">NAD</keyword>
<proteinExistence type="inferred from homology"/>
<keyword evidence="3 7" id="KW-0808">Transferase</keyword>
<evidence type="ECO:0000313" key="9">
    <source>
        <dbReference type="Proteomes" id="UP000264800"/>
    </source>
</evidence>
<evidence type="ECO:0000256" key="5">
    <source>
        <dbReference type="ARBA" id="ARBA00022857"/>
    </source>
</evidence>
<dbReference type="GO" id="GO:0016779">
    <property type="term" value="F:nucleotidyltransferase activity"/>
    <property type="evidence" value="ECO:0007669"/>
    <property type="project" value="UniProtKB-KW"/>
</dbReference>
<evidence type="ECO:0000256" key="4">
    <source>
        <dbReference type="ARBA" id="ARBA00022695"/>
    </source>
</evidence>
<accession>A0A3Q3GZL0</accession>
<keyword evidence="9" id="KW-1185">Reference proteome</keyword>
<name>A0A3Q3GZL0_KRYMA</name>
<dbReference type="Gene3D" id="3.90.176.10">
    <property type="entry name" value="Toxin ADP-ribosyltransferase, Chain A, domain 1"/>
    <property type="match status" value="1"/>
</dbReference>
<dbReference type="EC" id="2.4.2.31" evidence="7"/>
<keyword evidence="2 7" id="KW-0328">Glycosyltransferase</keyword>
<dbReference type="OMA" id="RYSTCAT"/>
<dbReference type="PANTHER" id="PTHR10339">
    <property type="entry name" value="ADP-RIBOSYLTRANSFERASE"/>
    <property type="match status" value="1"/>
</dbReference>
<evidence type="ECO:0000256" key="7">
    <source>
        <dbReference type="RuleBase" id="RU361228"/>
    </source>
</evidence>
<dbReference type="SUPFAM" id="SSF56399">
    <property type="entry name" value="ADP-ribosylation"/>
    <property type="match status" value="1"/>
</dbReference>
<protein>
    <recommendedName>
        <fullName evidence="7">NAD(P)(+)--arginine ADP-ribosyltransferase</fullName>
        <ecNumber evidence="7">2.4.2.31</ecNumber>
    </recommendedName>
    <alternativeName>
        <fullName evidence="7">Mono(ADP-ribosyl)transferase</fullName>
    </alternativeName>
</protein>
<comment type="similarity">
    <text evidence="1 7">Belongs to the Arg-specific ADP-ribosyltransferase family.</text>
</comment>